<dbReference type="Proteomes" id="UP000178912">
    <property type="component" value="Unassembled WGS sequence"/>
</dbReference>
<name>A0A1E1LNP1_9HELO</name>
<keyword evidence="2" id="KW-1185">Reference proteome</keyword>
<dbReference type="AlphaFoldDB" id="A0A1E1LNP1"/>
<dbReference type="EMBL" id="FJUX01000154">
    <property type="protein sequence ID" value="CZT12128.1"/>
    <property type="molecule type" value="Genomic_DNA"/>
</dbReference>
<sequence length="113" mass="12524">MVRGIHVRTATKKCVQFQLAYAKFLPHLIAPYVAGESTCHSIVITSMVTFSDTPKALLRKLKYGQATKFLTTTASEIVNPATASRLIHLRVAALTFDSSVQICTSFFRRMNST</sequence>
<evidence type="ECO:0000313" key="1">
    <source>
        <dbReference type="EMBL" id="CZT12128.1"/>
    </source>
</evidence>
<reference evidence="2" key="1">
    <citation type="submission" date="2016-03" db="EMBL/GenBank/DDBJ databases">
        <authorList>
            <person name="Guldener U."/>
        </authorList>
    </citation>
    <scope>NUCLEOTIDE SEQUENCE [LARGE SCALE GENOMIC DNA]</scope>
    <source>
        <strain evidence="2">04CH-RAC-A.6.1</strain>
    </source>
</reference>
<evidence type="ECO:0000313" key="2">
    <source>
        <dbReference type="Proteomes" id="UP000178912"/>
    </source>
</evidence>
<protein>
    <submittedName>
        <fullName evidence="1">Uncharacterized protein</fullName>
    </submittedName>
</protein>
<gene>
    <name evidence="1" type="ORF">RAG0_16074</name>
</gene>
<organism evidence="1 2">
    <name type="scientific">Rhynchosporium agropyri</name>
    <dbReference type="NCBI Taxonomy" id="914238"/>
    <lineage>
        <taxon>Eukaryota</taxon>
        <taxon>Fungi</taxon>
        <taxon>Dikarya</taxon>
        <taxon>Ascomycota</taxon>
        <taxon>Pezizomycotina</taxon>
        <taxon>Leotiomycetes</taxon>
        <taxon>Helotiales</taxon>
        <taxon>Ploettnerulaceae</taxon>
        <taxon>Rhynchosporium</taxon>
    </lineage>
</organism>
<accession>A0A1E1LNP1</accession>
<proteinExistence type="predicted"/>